<dbReference type="AlphaFoldDB" id="A0A1F5FTJ8"/>
<accession>A0A1F5FTJ8</accession>
<reference evidence="1 2" key="1">
    <citation type="journal article" date="2016" name="Nat. Commun.">
        <title>Thousands of microbial genomes shed light on interconnected biogeochemical processes in an aquifer system.</title>
        <authorList>
            <person name="Anantharaman K."/>
            <person name="Brown C.T."/>
            <person name="Hug L.A."/>
            <person name="Sharon I."/>
            <person name="Castelle C.J."/>
            <person name="Probst A.J."/>
            <person name="Thomas B.C."/>
            <person name="Singh A."/>
            <person name="Wilkins M.J."/>
            <person name="Karaoz U."/>
            <person name="Brodie E.L."/>
            <person name="Williams K.H."/>
            <person name="Hubbard S.S."/>
            <person name="Banfield J.F."/>
        </authorList>
    </citation>
    <scope>NUCLEOTIDE SEQUENCE [LARGE SCALE GENOMIC DNA]</scope>
</reference>
<dbReference type="Proteomes" id="UP000179237">
    <property type="component" value="Unassembled WGS sequence"/>
</dbReference>
<gene>
    <name evidence="1" type="ORF">A2572_03630</name>
</gene>
<organism evidence="1 2">
    <name type="scientific">Candidatus Collierbacteria bacterium RIFOXYD1_FULL_40_9</name>
    <dbReference type="NCBI Taxonomy" id="1817731"/>
    <lineage>
        <taxon>Bacteria</taxon>
        <taxon>Candidatus Collieribacteriota</taxon>
    </lineage>
</organism>
<protein>
    <submittedName>
        <fullName evidence="1">Uncharacterized protein</fullName>
    </submittedName>
</protein>
<name>A0A1F5FTJ8_9BACT</name>
<evidence type="ECO:0000313" key="1">
    <source>
        <dbReference type="EMBL" id="OGD82935.1"/>
    </source>
</evidence>
<sequence length="154" mass="17887">MNYPLDMFFNIAKLKLQTAGNFKNKPTWSNNSWEKSVHPTVYDFDVSDHPNNVKIGDEIEVTVHFCPRVRIEGFYFVTIGKNHTLVEHKQDNIESIVETSDHWIDIARKHLPSNQIGCISVTIKYRLIKNISNSWEAIATSEPSFRFTIFEEKS</sequence>
<evidence type="ECO:0000313" key="2">
    <source>
        <dbReference type="Proteomes" id="UP000179237"/>
    </source>
</evidence>
<dbReference type="EMBL" id="MFAQ01000035">
    <property type="protein sequence ID" value="OGD82935.1"/>
    <property type="molecule type" value="Genomic_DNA"/>
</dbReference>
<proteinExistence type="predicted"/>
<comment type="caution">
    <text evidence="1">The sequence shown here is derived from an EMBL/GenBank/DDBJ whole genome shotgun (WGS) entry which is preliminary data.</text>
</comment>